<protein>
    <submittedName>
        <fullName evidence="2">Uncharacterized protein</fullName>
    </submittedName>
</protein>
<evidence type="ECO:0000313" key="2">
    <source>
        <dbReference type="EMBL" id="VFU45046.1"/>
    </source>
</evidence>
<proteinExistence type="predicted"/>
<dbReference type="EMBL" id="CAADRP010001615">
    <property type="protein sequence ID" value="VFU45046.1"/>
    <property type="molecule type" value="Genomic_DNA"/>
</dbReference>
<accession>A0A6N2LUZ3</accession>
<sequence>MVEHEKNEESLVFPRSIFGQMHVLQKLTISQIHVLTLRENLNGKTKELGSGSFIGVVVLADSAEQQVVWSGLDHRQGKNIPQVEQGRHIHEMSKEPDTREPTFARNHVDAF</sequence>
<feature type="region of interest" description="Disordered" evidence="1">
    <location>
        <begin position="92"/>
        <end position="111"/>
    </location>
</feature>
<evidence type="ECO:0000256" key="1">
    <source>
        <dbReference type="SAM" id="MobiDB-lite"/>
    </source>
</evidence>
<organism evidence="2">
    <name type="scientific">Salix viminalis</name>
    <name type="common">Common osier</name>
    <name type="synonym">Basket willow</name>
    <dbReference type="NCBI Taxonomy" id="40686"/>
    <lineage>
        <taxon>Eukaryota</taxon>
        <taxon>Viridiplantae</taxon>
        <taxon>Streptophyta</taxon>
        <taxon>Embryophyta</taxon>
        <taxon>Tracheophyta</taxon>
        <taxon>Spermatophyta</taxon>
        <taxon>Magnoliopsida</taxon>
        <taxon>eudicotyledons</taxon>
        <taxon>Gunneridae</taxon>
        <taxon>Pentapetalae</taxon>
        <taxon>rosids</taxon>
        <taxon>fabids</taxon>
        <taxon>Malpighiales</taxon>
        <taxon>Salicaceae</taxon>
        <taxon>Saliceae</taxon>
        <taxon>Salix</taxon>
    </lineage>
</organism>
<name>A0A6N2LUZ3_SALVM</name>
<dbReference type="AlphaFoldDB" id="A0A6N2LUZ3"/>
<reference evidence="2" key="1">
    <citation type="submission" date="2019-03" db="EMBL/GenBank/DDBJ databases">
        <authorList>
            <person name="Mank J."/>
            <person name="Almeida P."/>
        </authorList>
    </citation>
    <scope>NUCLEOTIDE SEQUENCE</scope>
    <source>
        <strain evidence="2">78183</strain>
    </source>
</reference>
<gene>
    <name evidence="2" type="ORF">SVIM_LOCUS280453</name>
</gene>